<feature type="compositionally biased region" description="Basic and acidic residues" evidence="1">
    <location>
        <begin position="197"/>
        <end position="222"/>
    </location>
</feature>
<evidence type="ECO:0000313" key="2">
    <source>
        <dbReference type="EMBL" id="KHJ34488.1"/>
    </source>
</evidence>
<dbReference type="HOGENOM" id="CLU_094654_0_0_1"/>
<dbReference type="EMBL" id="JNVN01000849">
    <property type="protein sequence ID" value="KHJ34488.1"/>
    <property type="molecule type" value="Genomic_DNA"/>
</dbReference>
<sequence>MELENRPLIDPDCSICGAPGFNLCRCEGLELEAAVNRAQELMMANCLEQIREWVKFRARNFILDYFKRLSNQHEREYNEHILEIESRSTHYYNSAQYLNEVDLEGARLKHNINEAWKASIQRYPEVLQYFYTLVDISRPDDSDACVINPPIYLNDEARPRIPMNARTRDGENISDLRGENDREYDHKLRRRRRRSEKHQIQEREENILRSERARDTYDDYRQSNHSRSKKYGHDRGKHGRPHSDAYEDQSYYSGY</sequence>
<feature type="compositionally biased region" description="Basic residues" evidence="1">
    <location>
        <begin position="224"/>
        <end position="240"/>
    </location>
</feature>
<keyword evidence="3" id="KW-1185">Reference proteome</keyword>
<organism evidence="2 3">
    <name type="scientific">Uncinula necator</name>
    <name type="common">Grape powdery mildew</name>
    <dbReference type="NCBI Taxonomy" id="52586"/>
    <lineage>
        <taxon>Eukaryota</taxon>
        <taxon>Fungi</taxon>
        <taxon>Dikarya</taxon>
        <taxon>Ascomycota</taxon>
        <taxon>Pezizomycotina</taxon>
        <taxon>Leotiomycetes</taxon>
        <taxon>Erysiphales</taxon>
        <taxon>Erysiphaceae</taxon>
        <taxon>Erysiphe</taxon>
    </lineage>
</organism>
<proteinExistence type="predicted"/>
<gene>
    <name evidence="2" type="ORF">EV44_g5338</name>
</gene>
<feature type="compositionally biased region" description="Basic residues" evidence="1">
    <location>
        <begin position="187"/>
        <end position="196"/>
    </location>
</feature>
<feature type="region of interest" description="Disordered" evidence="1">
    <location>
        <begin position="187"/>
        <end position="255"/>
    </location>
</feature>
<name>A0A0B1P8A4_UNCNE</name>
<dbReference type="AlphaFoldDB" id="A0A0B1P8A4"/>
<dbReference type="OMA" id="CECEANG"/>
<comment type="caution">
    <text evidence="2">The sequence shown here is derived from an EMBL/GenBank/DDBJ whole genome shotgun (WGS) entry which is preliminary data.</text>
</comment>
<evidence type="ECO:0000256" key="1">
    <source>
        <dbReference type="SAM" id="MobiDB-lite"/>
    </source>
</evidence>
<dbReference type="OrthoDB" id="5409477at2759"/>
<protein>
    <submittedName>
        <fullName evidence="2">Uncharacterized protein</fullName>
    </submittedName>
</protein>
<accession>A0A0B1P8A4</accession>
<evidence type="ECO:0000313" key="3">
    <source>
        <dbReference type="Proteomes" id="UP000030854"/>
    </source>
</evidence>
<reference evidence="2 3" key="1">
    <citation type="journal article" date="2014" name="BMC Genomics">
        <title>Adaptive genomic structural variation in the grape powdery mildew pathogen, Erysiphe necator.</title>
        <authorList>
            <person name="Jones L."/>
            <person name="Riaz S."/>
            <person name="Morales-Cruz A."/>
            <person name="Amrine K.C."/>
            <person name="McGuire B."/>
            <person name="Gubler W.D."/>
            <person name="Walker M.A."/>
            <person name="Cantu D."/>
        </authorList>
    </citation>
    <scope>NUCLEOTIDE SEQUENCE [LARGE SCALE GENOMIC DNA]</scope>
    <source>
        <strain evidence="3">c</strain>
    </source>
</reference>
<dbReference type="Proteomes" id="UP000030854">
    <property type="component" value="Unassembled WGS sequence"/>
</dbReference>